<evidence type="ECO:0000313" key="3">
    <source>
        <dbReference type="EMBL" id="CAG9317521.1"/>
    </source>
</evidence>
<dbReference type="Gene3D" id="3.90.70.10">
    <property type="entry name" value="Cysteine proteinases"/>
    <property type="match status" value="1"/>
</dbReference>
<feature type="domain" description="Peptidase C19 ubiquitin carboxyl-terminal hydrolase" evidence="2">
    <location>
        <begin position="23"/>
        <end position="202"/>
    </location>
</feature>
<keyword evidence="4" id="KW-1185">Reference proteome</keyword>
<feature type="transmembrane region" description="Helical" evidence="1">
    <location>
        <begin position="193"/>
        <end position="214"/>
    </location>
</feature>
<evidence type="ECO:0000256" key="1">
    <source>
        <dbReference type="SAM" id="Phobius"/>
    </source>
</evidence>
<reference evidence="3" key="1">
    <citation type="submission" date="2021-09" db="EMBL/GenBank/DDBJ databases">
        <authorList>
            <consortium name="AG Swart"/>
            <person name="Singh M."/>
            <person name="Singh A."/>
            <person name="Seah K."/>
            <person name="Emmerich C."/>
        </authorList>
    </citation>
    <scope>NUCLEOTIDE SEQUENCE</scope>
    <source>
        <strain evidence="3">ATCC30299</strain>
    </source>
</reference>
<keyword evidence="1" id="KW-0472">Membrane</keyword>
<evidence type="ECO:0000259" key="2">
    <source>
        <dbReference type="Pfam" id="PF00443"/>
    </source>
</evidence>
<sequence>MQFWALASNDRFVNFMKSIGSHSFATVLYGVFNIMREKRGNTEQALRSFKDQANQEFPFLDSLGQQDSKEFLVYLLSKLEELSSVILSNITLIQEFLCMTCRKSYQNQENQSFLWFQIIKQIKSVHLKELKAKVQYFRGDNMLYCQFCDSPRNMSIAIKKVVCSKMLIFYLPANTNFSNTKIEEKLKVEDYEFSLYGVICYYVLEIVSIIHLILKMGTFGNYITTHQ</sequence>
<dbReference type="GO" id="GO:0004843">
    <property type="term" value="F:cysteine-type deubiquitinase activity"/>
    <property type="evidence" value="ECO:0007669"/>
    <property type="project" value="InterPro"/>
</dbReference>
<comment type="caution">
    <text evidence="3">The sequence shown here is derived from an EMBL/GenBank/DDBJ whole genome shotgun (WGS) entry which is preliminary data.</text>
</comment>
<name>A0AAU9IZJ6_9CILI</name>
<protein>
    <recommendedName>
        <fullName evidence="2">Peptidase C19 ubiquitin carboxyl-terminal hydrolase domain-containing protein</fullName>
    </recommendedName>
</protein>
<organism evidence="3 4">
    <name type="scientific">Blepharisma stoltei</name>
    <dbReference type="NCBI Taxonomy" id="1481888"/>
    <lineage>
        <taxon>Eukaryota</taxon>
        <taxon>Sar</taxon>
        <taxon>Alveolata</taxon>
        <taxon>Ciliophora</taxon>
        <taxon>Postciliodesmatophora</taxon>
        <taxon>Heterotrichea</taxon>
        <taxon>Heterotrichida</taxon>
        <taxon>Blepharismidae</taxon>
        <taxon>Blepharisma</taxon>
    </lineage>
</organism>
<dbReference type="Proteomes" id="UP001162131">
    <property type="component" value="Unassembled WGS sequence"/>
</dbReference>
<dbReference type="InterPro" id="IPR038765">
    <property type="entry name" value="Papain-like_cys_pep_sf"/>
</dbReference>
<proteinExistence type="predicted"/>
<dbReference type="AlphaFoldDB" id="A0AAU9IZJ6"/>
<keyword evidence="1" id="KW-1133">Transmembrane helix</keyword>
<evidence type="ECO:0000313" key="4">
    <source>
        <dbReference type="Proteomes" id="UP001162131"/>
    </source>
</evidence>
<dbReference type="GO" id="GO:0016579">
    <property type="term" value="P:protein deubiquitination"/>
    <property type="evidence" value="ECO:0007669"/>
    <property type="project" value="InterPro"/>
</dbReference>
<dbReference type="EMBL" id="CAJZBQ010000018">
    <property type="protein sequence ID" value="CAG9317521.1"/>
    <property type="molecule type" value="Genomic_DNA"/>
</dbReference>
<dbReference type="InterPro" id="IPR001394">
    <property type="entry name" value="Peptidase_C19_UCH"/>
</dbReference>
<dbReference type="Pfam" id="PF00443">
    <property type="entry name" value="UCH"/>
    <property type="match status" value="1"/>
</dbReference>
<accession>A0AAU9IZJ6</accession>
<feature type="transmembrane region" description="Helical" evidence="1">
    <location>
        <begin position="12"/>
        <end position="32"/>
    </location>
</feature>
<dbReference type="SUPFAM" id="SSF54001">
    <property type="entry name" value="Cysteine proteinases"/>
    <property type="match status" value="1"/>
</dbReference>
<keyword evidence="1" id="KW-0812">Transmembrane</keyword>
<gene>
    <name evidence="3" type="ORF">BSTOLATCC_MIC18767</name>
</gene>